<name>A0ABQ3YY63_9ACTN</name>
<dbReference type="InterPro" id="IPR043128">
    <property type="entry name" value="Rev_trsase/Diguanyl_cyclase"/>
</dbReference>
<dbReference type="SMART" id="SM00267">
    <property type="entry name" value="GGDEF"/>
    <property type="match status" value="1"/>
</dbReference>
<dbReference type="EMBL" id="BOML01000032">
    <property type="protein sequence ID" value="GIE02518.1"/>
    <property type="molecule type" value="Genomic_DNA"/>
</dbReference>
<gene>
    <name evidence="3" type="ORF">Adu01nite_38680</name>
</gene>
<keyword evidence="4" id="KW-1185">Reference proteome</keyword>
<dbReference type="PANTHER" id="PTHR33121">
    <property type="entry name" value="CYCLIC DI-GMP PHOSPHODIESTERASE PDEF"/>
    <property type="match status" value="1"/>
</dbReference>
<dbReference type="CDD" id="cd01948">
    <property type="entry name" value="EAL"/>
    <property type="match status" value="1"/>
</dbReference>
<dbReference type="PANTHER" id="PTHR33121:SF70">
    <property type="entry name" value="SIGNALING PROTEIN YKOW"/>
    <property type="match status" value="1"/>
</dbReference>
<dbReference type="Gene3D" id="3.30.70.270">
    <property type="match status" value="1"/>
</dbReference>
<dbReference type="InterPro" id="IPR029787">
    <property type="entry name" value="Nucleotide_cyclase"/>
</dbReference>
<dbReference type="SUPFAM" id="SSF141868">
    <property type="entry name" value="EAL domain-like"/>
    <property type="match status" value="1"/>
</dbReference>
<dbReference type="Gene3D" id="3.20.20.450">
    <property type="entry name" value="EAL domain"/>
    <property type="match status" value="1"/>
</dbReference>
<dbReference type="PROSITE" id="PS50883">
    <property type="entry name" value="EAL"/>
    <property type="match status" value="1"/>
</dbReference>
<sequence length="550" mass="59853">MGQSPDLAALVGEWLRGITRSGFVPGVRARARAALQELLEEIVAALRAEPFDPAAGRRIGAELVDLRMSSPPVIGMTVRLLAERLPSFVDGDPARVPALLETLVIGFVTAQRDAAVSAAEQMNRSEKIHWRRVQTDLQQRLQDALLHDPATGLPNEQHLRRHLATRTGRVGLCLLGIDRYAELADALGADNVTKLLTAVAHRLAGDHFLARVGGDQFALIADVTGADDMIKLADQCRRALQAPLPLDGHALRIDVTAGIVDARAVDDHWLRDARLALAWARHDRRDHAVFETGRADTDRRRHRLAADMPAALDAGEFLAYYQPLYRLTDRAIIGVEALARWQRPGDRPVLGPPDFITLAEHTGLIRPLGRFLLDQACRQGAQWRQAGHDLLISVNLSPLQLGEPTLAADVADILHRTGLPAGNLQLEITGSVALNGGNETLQKLTDLGVRLAVDDFGTGWSNLATLSRLPVATVKLAAEFIADAASTEVLRHTIGLCHALGVTVTGEGIETGDQERLLRALDCDHGQGFHFGRPASADVITERLRVDRDW</sequence>
<evidence type="ECO:0000313" key="3">
    <source>
        <dbReference type="EMBL" id="GIE02518.1"/>
    </source>
</evidence>
<evidence type="ECO:0000259" key="2">
    <source>
        <dbReference type="PROSITE" id="PS50887"/>
    </source>
</evidence>
<dbReference type="Pfam" id="PF00990">
    <property type="entry name" value="GGDEF"/>
    <property type="match status" value="1"/>
</dbReference>
<dbReference type="Pfam" id="PF00563">
    <property type="entry name" value="EAL"/>
    <property type="match status" value="1"/>
</dbReference>
<organism evidence="3 4">
    <name type="scientific">Paractinoplanes durhamensis</name>
    <dbReference type="NCBI Taxonomy" id="113563"/>
    <lineage>
        <taxon>Bacteria</taxon>
        <taxon>Bacillati</taxon>
        <taxon>Actinomycetota</taxon>
        <taxon>Actinomycetes</taxon>
        <taxon>Micromonosporales</taxon>
        <taxon>Micromonosporaceae</taxon>
        <taxon>Paractinoplanes</taxon>
    </lineage>
</organism>
<feature type="domain" description="GGDEF" evidence="2">
    <location>
        <begin position="168"/>
        <end position="293"/>
    </location>
</feature>
<evidence type="ECO:0000313" key="4">
    <source>
        <dbReference type="Proteomes" id="UP000637628"/>
    </source>
</evidence>
<dbReference type="CDD" id="cd01949">
    <property type="entry name" value="GGDEF"/>
    <property type="match status" value="1"/>
</dbReference>
<evidence type="ECO:0000259" key="1">
    <source>
        <dbReference type="PROSITE" id="PS50883"/>
    </source>
</evidence>
<reference evidence="3 4" key="1">
    <citation type="submission" date="2021-01" db="EMBL/GenBank/DDBJ databases">
        <title>Whole genome shotgun sequence of Actinoplanes durhamensis NBRC 14914.</title>
        <authorList>
            <person name="Komaki H."/>
            <person name="Tamura T."/>
        </authorList>
    </citation>
    <scope>NUCLEOTIDE SEQUENCE [LARGE SCALE GENOMIC DNA]</scope>
    <source>
        <strain evidence="3 4">NBRC 14914</strain>
    </source>
</reference>
<dbReference type="InterPro" id="IPR035919">
    <property type="entry name" value="EAL_sf"/>
</dbReference>
<protein>
    <submittedName>
        <fullName evidence="3">Uncharacterized protein</fullName>
    </submittedName>
</protein>
<dbReference type="Proteomes" id="UP000637628">
    <property type="component" value="Unassembled WGS sequence"/>
</dbReference>
<accession>A0ABQ3YY63</accession>
<feature type="domain" description="EAL" evidence="1">
    <location>
        <begin position="301"/>
        <end position="548"/>
    </location>
</feature>
<dbReference type="SUPFAM" id="SSF55073">
    <property type="entry name" value="Nucleotide cyclase"/>
    <property type="match status" value="1"/>
</dbReference>
<dbReference type="SMART" id="SM00052">
    <property type="entry name" value="EAL"/>
    <property type="match status" value="1"/>
</dbReference>
<proteinExistence type="predicted"/>
<dbReference type="InterPro" id="IPR050706">
    <property type="entry name" value="Cyclic-di-GMP_PDE-like"/>
</dbReference>
<dbReference type="InterPro" id="IPR001633">
    <property type="entry name" value="EAL_dom"/>
</dbReference>
<dbReference type="PROSITE" id="PS50887">
    <property type="entry name" value="GGDEF"/>
    <property type="match status" value="1"/>
</dbReference>
<dbReference type="RefSeq" id="WP_203728266.1">
    <property type="nucleotide sequence ID" value="NZ_BAAATX010000024.1"/>
</dbReference>
<dbReference type="InterPro" id="IPR000160">
    <property type="entry name" value="GGDEF_dom"/>
</dbReference>
<comment type="caution">
    <text evidence="3">The sequence shown here is derived from an EMBL/GenBank/DDBJ whole genome shotgun (WGS) entry which is preliminary data.</text>
</comment>